<sequence length="348" mass="39867">MVFLCLSYDGVRGTKLSKQEDLELEKQLKFLNKPPIKTIKTKYGDIYDCVNFYEQPAFDYPLLKNHNYHPQLAIVHSEDFPGRKFGGAGVITNVYNPRVEGEQHSACRLKMIKETNIIQVGWRVDPALYGDNLTRLFIHFTDGKTCSCFNLLCSGFVLLNMQIPIDGVFQPVSQRGGNISDIGLSINWDLEEGNWWLFSTESNTPFDFWPREVFDDDFAYYVARVEWGGVVYSPPGIPEPPMGSSFFPIENNNYDAFCKNMTLLSDRGGRLYTVESQLSTFLSNSDLYNVSTIPGLMYYGGPGEKQVLVVIFMAILIYQYNNNARKYVQYILSICLLIIFFVIRRKHV</sequence>
<gene>
    <name evidence="3" type="ORF">R3W88_025989</name>
</gene>
<evidence type="ECO:0000256" key="1">
    <source>
        <dbReference type="SAM" id="Phobius"/>
    </source>
</evidence>
<dbReference type="PANTHER" id="PTHR31589:SF240">
    <property type="entry name" value="NEPROSIN DOMAIN-CONTAINING PROTEIN"/>
    <property type="match status" value="1"/>
</dbReference>
<feature type="transmembrane region" description="Helical" evidence="1">
    <location>
        <begin position="327"/>
        <end position="343"/>
    </location>
</feature>
<name>A0AAV9M4S0_9SOLN</name>
<evidence type="ECO:0000313" key="4">
    <source>
        <dbReference type="Proteomes" id="UP001311915"/>
    </source>
</evidence>
<comment type="caution">
    <text evidence="3">The sequence shown here is derived from an EMBL/GenBank/DDBJ whole genome shotgun (WGS) entry which is preliminary data.</text>
</comment>
<dbReference type="EMBL" id="JAWPEI010000003">
    <property type="protein sequence ID" value="KAK4733001.1"/>
    <property type="molecule type" value="Genomic_DNA"/>
</dbReference>
<keyword evidence="1" id="KW-0812">Transmembrane</keyword>
<dbReference type="Pfam" id="PF14365">
    <property type="entry name" value="Neprosin_AP"/>
    <property type="match status" value="1"/>
</dbReference>
<evidence type="ECO:0000259" key="2">
    <source>
        <dbReference type="PROSITE" id="PS52045"/>
    </source>
</evidence>
<evidence type="ECO:0000313" key="3">
    <source>
        <dbReference type="EMBL" id="KAK4733001.1"/>
    </source>
</evidence>
<keyword evidence="1" id="KW-0472">Membrane</keyword>
<dbReference type="Gene3D" id="3.90.1320.10">
    <property type="entry name" value="Outer-capsid protein sigma 3, large lobe"/>
    <property type="match status" value="1"/>
</dbReference>
<dbReference type="Pfam" id="PF03080">
    <property type="entry name" value="Neprosin"/>
    <property type="match status" value="1"/>
</dbReference>
<accession>A0AAV9M4S0</accession>
<feature type="domain" description="Neprosin PEP catalytic" evidence="2">
    <location>
        <begin position="63"/>
        <end position="306"/>
    </location>
</feature>
<dbReference type="InterPro" id="IPR025521">
    <property type="entry name" value="Neprosin_propep"/>
</dbReference>
<keyword evidence="1" id="KW-1133">Transmembrane helix</keyword>
<organism evidence="3 4">
    <name type="scientific">Solanum pinnatisectum</name>
    <name type="common">tansyleaf nightshade</name>
    <dbReference type="NCBI Taxonomy" id="50273"/>
    <lineage>
        <taxon>Eukaryota</taxon>
        <taxon>Viridiplantae</taxon>
        <taxon>Streptophyta</taxon>
        <taxon>Embryophyta</taxon>
        <taxon>Tracheophyta</taxon>
        <taxon>Spermatophyta</taxon>
        <taxon>Magnoliopsida</taxon>
        <taxon>eudicotyledons</taxon>
        <taxon>Gunneridae</taxon>
        <taxon>Pentapetalae</taxon>
        <taxon>asterids</taxon>
        <taxon>lamiids</taxon>
        <taxon>Solanales</taxon>
        <taxon>Solanaceae</taxon>
        <taxon>Solanoideae</taxon>
        <taxon>Solaneae</taxon>
        <taxon>Solanum</taxon>
    </lineage>
</organism>
<dbReference type="InterPro" id="IPR004314">
    <property type="entry name" value="Neprosin"/>
</dbReference>
<dbReference type="AlphaFoldDB" id="A0AAV9M4S0"/>
<dbReference type="PANTHER" id="PTHR31589">
    <property type="entry name" value="PROTEIN, PUTATIVE (DUF239)-RELATED-RELATED"/>
    <property type="match status" value="1"/>
</dbReference>
<dbReference type="InterPro" id="IPR053168">
    <property type="entry name" value="Glutamic_endopeptidase"/>
</dbReference>
<dbReference type="Proteomes" id="UP001311915">
    <property type="component" value="Unassembled WGS sequence"/>
</dbReference>
<proteinExistence type="predicted"/>
<protein>
    <recommendedName>
        <fullName evidence="2">Neprosin PEP catalytic domain-containing protein</fullName>
    </recommendedName>
</protein>
<reference evidence="3 4" key="1">
    <citation type="submission" date="2023-10" db="EMBL/GenBank/DDBJ databases">
        <title>Genome-Wide Identification Analysis in wild type Solanum Pinnatisectum Reveals Some Genes Defensing Phytophthora Infestans.</title>
        <authorList>
            <person name="Sun C."/>
        </authorList>
    </citation>
    <scope>NUCLEOTIDE SEQUENCE [LARGE SCALE GENOMIC DNA]</scope>
    <source>
        <strain evidence="3">LQN</strain>
        <tissue evidence="3">Leaf</tissue>
    </source>
</reference>
<dbReference type="PROSITE" id="PS52045">
    <property type="entry name" value="NEPROSIN_PEP_CD"/>
    <property type="match status" value="1"/>
</dbReference>
<keyword evidence="4" id="KW-1185">Reference proteome</keyword>